<keyword evidence="4" id="KW-1185">Reference proteome</keyword>
<evidence type="ECO:0000313" key="3">
    <source>
        <dbReference type="EMBL" id="KAF9784895.1"/>
    </source>
</evidence>
<gene>
    <name evidence="3" type="ORF">BJ322DRAFT_1108373</name>
</gene>
<evidence type="ECO:0000313" key="4">
    <source>
        <dbReference type="Proteomes" id="UP000736335"/>
    </source>
</evidence>
<reference evidence="3" key="2">
    <citation type="submission" date="2020-11" db="EMBL/GenBank/DDBJ databases">
        <authorList>
            <consortium name="DOE Joint Genome Institute"/>
            <person name="Kuo A."/>
            <person name="Miyauchi S."/>
            <person name="Kiss E."/>
            <person name="Drula E."/>
            <person name="Kohler A."/>
            <person name="Sanchez-Garcia M."/>
            <person name="Andreopoulos B."/>
            <person name="Barry K.W."/>
            <person name="Bonito G."/>
            <person name="Buee M."/>
            <person name="Carver A."/>
            <person name="Chen C."/>
            <person name="Cichocki N."/>
            <person name="Clum A."/>
            <person name="Culley D."/>
            <person name="Crous P.W."/>
            <person name="Fauchery L."/>
            <person name="Girlanda M."/>
            <person name="Hayes R."/>
            <person name="Keri Z."/>
            <person name="Labutti K."/>
            <person name="Lipzen A."/>
            <person name="Lombard V."/>
            <person name="Magnuson J."/>
            <person name="Maillard F."/>
            <person name="Morin E."/>
            <person name="Murat C."/>
            <person name="Nolan M."/>
            <person name="Ohm R."/>
            <person name="Pangilinan J."/>
            <person name="Pereira M."/>
            <person name="Perotto S."/>
            <person name="Peter M."/>
            <person name="Riley R."/>
            <person name="Sitrit Y."/>
            <person name="Stielow B."/>
            <person name="Szollosi G."/>
            <person name="Zifcakova L."/>
            <person name="Stursova M."/>
            <person name="Spatafora J.W."/>
            <person name="Tedersoo L."/>
            <person name="Vaario L.-M."/>
            <person name="Yamada A."/>
            <person name="Yan M."/>
            <person name="Wang P."/>
            <person name="Xu J."/>
            <person name="Bruns T."/>
            <person name="Baldrian P."/>
            <person name="Vilgalys R."/>
            <person name="Henrissat B."/>
            <person name="Grigoriev I.V."/>
            <person name="Hibbett D."/>
            <person name="Nagy L.G."/>
            <person name="Martin F.M."/>
        </authorList>
    </citation>
    <scope>NUCLEOTIDE SEQUENCE</scope>
    <source>
        <strain evidence="3">UH-Tt-Lm1</strain>
    </source>
</reference>
<sequence>MGPVIPRLPKRNVEVYDSNSNVIAGFWQYGTLQWDEFYRYLTAFVLTDTAWAIFQFDLTQRQHESHYGIRGHASDGKCLITGLQTQTYSRLKVVHIFPRAHDAEWISKGYPGEITDTADVGALGGPSKIDSLQNLITLRSDLRNAWDNYEFGVDPDPLRELFIDHFMQGLLKHVKGLDEPVWTYEDCEDAFDGGSVDLSKLDIWGTGEGKELFELALADRLLDHHVHPGDPLPPPLISSEPDVTCRRDDNVVQYESSDSCDSSSGSFPPTDDSEQDSKEGIEEEELPDPGDGGGTMGE</sequence>
<feature type="region of interest" description="Disordered" evidence="1">
    <location>
        <begin position="253"/>
        <end position="298"/>
    </location>
</feature>
<dbReference type="OrthoDB" id="2142759at2759"/>
<dbReference type="EMBL" id="WIUZ02000007">
    <property type="protein sequence ID" value="KAF9784895.1"/>
    <property type="molecule type" value="Genomic_DNA"/>
</dbReference>
<evidence type="ECO:0000256" key="1">
    <source>
        <dbReference type="SAM" id="MobiDB-lite"/>
    </source>
</evidence>
<feature type="domain" description="HNH nuclease" evidence="2">
    <location>
        <begin position="78"/>
        <end position="154"/>
    </location>
</feature>
<evidence type="ECO:0000259" key="2">
    <source>
        <dbReference type="Pfam" id="PF13391"/>
    </source>
</evidence>
<dbReference type="AlphaFoldDB" id="A0A9P6HDG8"/>
<proteinExistence type="predicted"/>
<protein>
    <recommendedName>
        <fullName evidence="2">HNH nuclease domain-containing protein</fullName>
    </recommendedName>
</protein>
<accession>A0A9P6HDG8</accession>
<feature type="compositionally biased region" description="Low complexity" evidence="1">
    <location>
        <begin position="256"/>
        <end position="266"/>
    </location>
</feature>
<dbReference type="Pfam" id="PF13391">
    <property type="entry name" value="HNH_2"/>
    <property type="match status" value="1"/>
</dbReference>
<name>A0A9P6HDG8_9AGAM</name>
<organism evidence="3 4">
    <name type="scientific">Thelephora terrestris</name>
    <dbReference type="NCBI Taxonomy" id="56493"/>
    <lineage>
        <taxon>Eukaryota</taxon>
        <taxon>Fungi</taxon>
        <taxon>Dikarya</taxon>
        <taxon>Basidiomycota</taxon>
        <taxon>Agaricomycotina</taxon>
        <taxon>Agaricomycetes</taxon>
        <taxon>Thelephorales</taxon>
        <taxon>Thelephoraceae</taxon>
        <taxon>Thelephora</taxon>
    </lineage>
</organism>
<reference evidence="3" key="1">
    <citation type="journal article" date="2020" name="Nat. Commun.">
        <title>Large-scale genome sequencing of mycorrhizal fungi provides insights into the early evolution of symbiotic traits.</title>
        <authorList>
            <person name="Miyauchi S."/>
            <person name="Kiss E."/>
            <person name="Kuo A."/>
            <person name="Drula E."/>
            <person name="Kohler A."/>
            <person name="Sanchez-Garcia M."/>
            <person name="Morin E."/>
            <person name="Andreopoulos B."/>
            <person name="Barry K.W."/>
            <person name="Bonito G."/>
            <person name="Buee M."/>
            <person name="Carver A."/>
            <person name="Chen C."/>
            <person name="Cichocki N."/>
            <person name="Clum A."/>
            <person name="Culley D."/>
            <person name="Crous P.W."/>
            <person name="Fauchery L."/>
            <person name="Girlanda M."/>
            <person name="Hayes R.D."/>
            <person name="Keri Z."/>
            <person name="LaButti K."/>
            <person name="Lipzen A."/>
            <person name="Lombard V."/>
            <person name="Magnuson J."/>
            <person name="Maillard F."/>
            <person name="Murat C."/>
            <person name="Nolan M."/>
            <person name="Ohm R.A."/>
            <person name="Pangilinan J."/>
            <person name="Pereira M.F."/>
            <person name="Perotto S."/>
            <person name="Peter M."/>
            <person name="Pfister S."/>
            <person name="Riley R."/>
            <person name="Sitrit Y."/>
            <person name="Stielow J.B."/>
            <person name="Szollosi G."/>
            <person name="Zifcakova L."/>
            <person name="Stursova M."/>
            <person name="Spatafora J.W."/>
            <person name="Tedersoo L."/>
            <person name="Vaario L.M."/>
            <person name="Yamada A."/>
            <person name="Yan M."/>
            <person name="Wang P."/>
            <person name="Xu J."/>
            <person name="Bruns T."/>
            <person name="Baldrian P."/>
            <person name="Vilgalys R."/>
            <person name="Dunand C."/>
            <person name="Henrissat B."/>
            <person name="Grigoriev I.V."/>
            <person name="Hibbett D."/>
            <person name="Nagy L.G."/>
            <person name="Martin F.M."/>
        </authorList>
    </citation>
    <scope>NUCLEOTIDE SEQUENCE</scope>
    <source>
        <strain evidence="3">UH-Tt-Lm1</strain>
    </source>
</reference>
<dbReference type="Proteomes" id="UP000736335">
    <property type="component" value="Unassembled WGS sequence"/>
</dbReference>
<comment type="caution">
    <text evidence="3">The sequence shown here is derived from an EMBL/GenBank/DDBJ whole genome shotgun (WGS) entry which is preliminary data.</text>
</comment>
<dbReference type="InterPro" id="IPR003615">
    <property type="entry name" value="HNH_nuc"/>
</dbReference>